<dbReference type="InterPro" id="IPR009783">
    <property type="entry name" value="DUF1348"/>
</dbReference>
<organism evidence="3">
    <name type="scientific">Selaginella moellendorffii</name>
    <name type="common">Spikemoss</name>
    <dbReference type="NCBI Taxonomy" id="88036"/>
    <lineage>
        <taxon>Eukaryota</taxon>
        <taxon>Viridiplantae</taxon>
        <taxon>Streptophyta</taxon>
        <taxon>Embryophyta</taxon>
        <taxon>Tracheophyta</taxon>
        <taxon>Lycopodiopsida</taxon>
        <taxon>Selaginellales</taxon>
        <taxon>Selaginellaceae</taxon>
        <taxon>Selaginella</taxon>
    </lineage>
</organism>
<accession>D8R2S1</accession>
<dbReference type="EMBL" id="GL377570">
    <property type="protein sequence ID" value="EFJ34119.1"/>
    <property type="molecule type" value="Genomic_DNA"/>
</dbReference>
<name>D8R2S1_SELML</name>
<reference evidence="2 3" key="1">
    <citation type="journal article" date="2011" name="Science">
        <title>The Selaginella genome identifies genetic changes associated with the evolution of vascular plants.</title>
        <authorList>
            <person name="Banks J.A."/>
            <person name="Nishiyama T."/>
            <person name="Hasebe M."/>
            <person name="Bowman J.L."/>
            <person name="Gribskov M."/>
            <person name="dePamphilis C."/>
            <person name="Albert V.A."/>
            <person name="Aono N."/>
            <person name="Aoyama T."/>
            <person name="Ambrose B.A."/>
            <person name="Ashton N.W."/>
            <person name="Axtell M.J."/>
            <person name="Barker E."/>
            <person name="Barker M.S."/>
            <person name="Bennetzen J.L."/>
            <person name="Bonawitz N.D."/>
            <person name="Chapple C."/>
            <person name="Cheng C."/>
            <person name="Correa L.G."/>
            <person name="Dacre M."/>
            <person name="DeBarry J."/>
            <person name="Dreyer I."/>
            <person name="Elias M."/>
            <person name="Engstrom E.M."/>
            <person name="Estelle M."/>
            <person name="Feng L."/>
            <person name="Finet C."/>
            <person name="Floyd S.K."/>
            <person name="Frommer W.B."/>
            <person name="Fujita T."/>
            <person name="Gramzow L."/>
            <person name="Gutensohn M."/>
            <person name="Harholt J."/>
            <person name="Hattori M."/>
            <person name="Heyl A."/>
            <person name="Hirai T."/>
            <person name="Hiwatashi Y."/>
            <person name="Ishikawa M."/>
            <person name="Iwata M."/>
            <person name="Karol K.G."/>
            <person name="Koehler B."/>
            <person name="Kolukisaoglu U."/>
            <person name="Kubo M."/>
            <person name="Kurata T."/>
            <person name="Lalonde S."/>
            <person name="Li K."/>
            <person name="Li Y."/>
            <person name="Litt A."/>
            <person name="Lyons E."/>
            <person name="Manning G."/>
            <person name="Maruyama T."/>
            <person name="Michael T.P."/>
            <person name="Mikami K."/>
            <person name="Miyazaki S."/>
            <person name="Morinaga S."/>
            <person name="Murata T."/>
            <person name="Mueller-Roeber B."/>
            <person name="Nelson D.R."/>
            <person name="Obara M."/>
            <person name="Oguri Y."/>
            <person name="Olmstead R.G."/>
            <person name="Onodera N."/>
            <person name="Petersen B.L."/>
            <person name="Pils B."/>
            <person name="Prigge M."/>
            <person name="Rensing S.A."/>
            <person name="Riano-Pachon D.M."/>
            <person name="Roberts A.W."/>
            <person name="Sato Y."/>
            <person name="Scheller H.V."/>
            <person name="Schulz B."/>
            <person name="Schulz C."/>
            <person name="Shakirov E.V."/>
            <person name="Shibagaki N."/>
            <person name="Shinohara N."/>
            <person name="Shippen D.E."/>
            <person name="Soerensen I."/>
            <person name="Sotooka R."/>
            <person name="Sugimoto N."/>
            <person name="Sugita M."/>
            <person name="Sumikawa N."/>
            <person name="Tanurdzic M."/>
            <person name="Theissen G."/>
            <person name="Ulvskov P."/>
            <person name="Wakazuki S."/>
            <person name="Weng J.K."/>
            <person name="Willats W.W."/>
            <person name="Wipf D."/>
            <person name="Wolf P.G."/>
            <person name="Yang L."/>
            <person name="Zimmer A.D."/>
            <person name="Zhu Q."/>
            <person name="Mitros T."/>
            <person name="Hellsten U."/>
            <person name="Loque D."/>
            <person name="Otillar R."/>
            <person name="Salamov A."/>
            <person name="Schmutz J."/>
            <person name="Shapiro H."/>
            <person name="Lindquist E."/>
            <person name="Lucas S."/>
            <person name="Rokhsar D."/>
            <person name="Grigoriev I.V."/>
        </authorList>
    </citation>
    <scope>NUCLEOTIDE SEQUENCE [LARGE SCALE GENOMIC DNA]</scope>
</reference>
<dbReference type="InParanoid" id="D8R2S1"/>
<protein>
    <recommendedName>
        <fullName evidence="4">SnoaL-like domain-containing protein</fullName>
    </recommendedName>
</protein>
<dbReference type="KEGG" id="smo:SELMODRAFT_124366"/>
<evidence type="ECO:0000313" key="1">
    <source>
        <dbReference type="EMBL" id="EFJ12464.1"/>
    </source>
</evidence>
<dbReference type="PANTHER" id="PTHR31757:SF0">
    <property type="entry name" value="SLL0781 PROTEIN"/>
    <property type="match status" value="1"/>
</dbReference>
<dbReference type="Proteomes" id="UP000001514">
    <property type="component" value="Unassembled WGS sequence"/>
</dbReference>
<dbReference type="Gramene" id="EFJ12464">
    <property type="protein sequence ID" value="EFJ12464"/>
    <property type="gene ID" value="SELMODRAFT_124366"/>
</dbReference>
<dbReference type="HOGENOM" id="CLU_112790_1_1_1"/>
<evidence type="ECO:0000313" key="2">
    <source>
        <dbReference type="EMBL" id="EFJ34119.1"/>
    </source>
</evidence>
<gene>
    <name evidence="1" type="ORF">SELMODRAFT_124366</name>
    <name evidence="2" type="ORF">SELMODRAFT_406555</name>
</gene>
<dbReference type="PANTHER" id="PTHR31757">
    <property type="entry name" value="SLL0781 PROTEIN"/>
    <property type="match status" value="1"/>
</dbReference>
<dbReference type="EMBL" id="GL377639">
    <property type="protein sequence ID" value="EFJ12464.1"/>
    <property type="molecule type" value="Genomic_DNA"/>
</dbReference>
<dbReference type="SUPFAM" id="SSF54427">
    <property type="entry name" value="NTF2-like"/>
    <property type="match status" value="1"/>
</dbReference>
<sequence length="136" mass="16356">MASLVPPFTEATAKAKVQRAEDLWNTKDPNKVALAYTPDSVWRNRDQFLRGREEIIGFLQKKWDVEKRYKLRKRYFCHNDNKIAVEFEYEYLDEVAGQWWRAYGIEHWTFNQDGVMERRDMSANNIPISSEERMFK</sequence>
<dbReference type="OrthoDB" id="14527at2759"/>
<dbReference type="Gramene" id="EFJ34119">
    <property type="protein sequence ID" value="EFJ34119"/>
    <property type="gene ID" value="SELMODRAFT_406555"/>
</dbReference>
<dbReference type="InterPro" id="IPR032710">
    <property type="entry name" value="NTF2-like_dom_sf"/>
</dbReference>
<proteinExistence type="predicted"/>
<evidence type="ECO:0000313" key="3">
    <source>
        <dbReference type="Proteomes" id="UP000001514"/>
    </source>
</evidence>
<dbReference type="Pfam" id="PF07080">
    <property type="entry name" value="DUF1348"/>
    <property type="match status" value="1"/>
</dbReference>
<dbReference type="AlphaFoldDB" id="D8R2S1"/>
<dbReference type="STRING" id="88036.D8R2S1"/>
<dbReference type="KEGG" id="smo:SELMODRAFT_406555"/>
<dbReference type="OMA" id="VRFQYEC"/>
<dbReference type="eggNOG" id="ENOG502S04W">
    <property type="taxonomic scope" value="Eukaryota"/>
</dbReference>
<evidence type="ECO:0008006" key="4">
    <source>
        <dbReference type="Google" id="ProtNLM"/>
    </source>
</evidence>
<dbReference type="Gene3D" id="3.10.450.50">
    <property type="match status" value="1"/>
</dbReference>
<keyword evidence="3" id="KW-1185">Reference proteome</keyword>